<evidence type="ECO:0000256" key="7">
    <source>
        <dbReference type="ARBA" id="ARBA00023136"/>
    </source>
</evidence>
<dbReference type="PANTHER" id="PTHR43848">
    <property type="entry name" value="PUTRESCINE TRANSPORT SYSTEM PERMEASE PROTEIN POTI"/>
    <property type="match status" value="1"/>
</dbReference>
<feature type="transmembrane region" description="Helical" evidence="8">
    <location>
        <begin position="196"/>
        <end position="216"/>
    </location>
</feature>
<evidence type="ECO:0000256" key="5">
    <source>
        <dbReference type="ARBA" id="ARBA00022692"/>
    </source>
</evidence>
<feature type="transmembrane region" description="Helical" evidence="8">
    <location>
        <begin position="368"/>
        <end position="393"/>
    </location>
</feature>
<dbReference type="CDD" id="cd06261">
    <property type="entry name" value="TM_PBP2"/>
    <property type="match status" value="2"/>
</dbReference>
<feature type="transmembrane region" description="Helical" evidence="8">
    <location>
        <begin position="399"/>
        <end position="419"/>
    </location>
</feature>
<dbReference type="Pfam" id="PF00528">
    <property type="entry name" value="BPD_transp_1"/>
    <property type="match status" value="1"/>
</dbReference>
<evidence type="ECO:0000313" key="10">
    <source>
        <dbReference type="EMBL" id="KRM37733.1"/>
    </source>
</evidence>
<dbReference type="SUPFAM" id="SSF161098">
    <property type="entry name" value="MetI-like"/>
    <property type="match status" value="2"/>
</dbReference>
<feature type="transmembrane region" description="Helical" evidence="8">
    <location>
        <begin position="330"/>
        <end position="356"/>
    </location>
</feature>
<evidence type="ECO:0000256" key="2">
    <source>
        <dbReference type="ARBA" id="ARBA00007069"/>
    </source>
</evidence>
<keyword evidence="6 8" id="KW-1133">Transmembrane helix</keyword>
<dbReference type="Proteomes" id="UP000051085">
    <property type="component" value="Unassembled WGS sequence"/>
</dbReference>
<feature type="domain" description="ABC transmembrane type-1" evidence="9">
    <location>
        <begin position="56"/>
        <end position="258"/>
    </location>
</feature>
<dbReference type="PROSITE" id="PS50928">
    <property type="entry name" value="ABC_TM1"/>
    <property type="match status" value="2"/>
</dbReference>
<feature type="transmembrane region" description="Helical" evidence="8">
    <location>
        <begin position="12"/>
        <end position="31"/>
    </location>
</feature>
<dbReference type="EMBL" id="AZGO01000012">
    <property type="protein sequence ID" value="KRM37733.1"/>
    <property type="molecule type" value="Genomic_DNA"/>
</dbReference>
<keyword evidence="4" id="KW-1003">Cell membrane</keyword>
<evidence type="ECO:0000256" key="4">
    <source>
        <dbReference type="ARBA" id="ARBA00022475"/>
    </source>
</evidence>
<dbReference type="GO" id="GO:0005886">
    <property type="term" value="C:plasma membrane"/>
    <property type="evidence" value="ECO:0007669"/>
    <property type="project" value="UniProtKB-SubCell"/>
</dbReference>
<gene>
    <name evidence="10" type="ORF">FD34_GL001010</name>
</gene>
<comment type="similarity">
    <text evidence="2">Belongs to the binding-protein-dependent transport system permease family. CysTW subfamily.</text>
</comment>
<comment type="caution">
    <text evidence="10">The sequence shown here is derived from an EMBL/GenBank/DDBJ whole genome shotgun (WGS) entry which is preliminary data.</text>
</comment>
<evidence type="ECO:0000313" key="11">
    <source>
        <dbReference type="Proteomes" id="UP000051085"/>
    </source>
</evidence>
<feature type="transmembrane region" description="Helical" evidence="8">
    <location>
        <begin position="133"/>
        <end position="157"/>
    </location>
</feature>
<dbReference type="InterPro" id="IPR000515">
    <property type="entry name" value="MetI-like"/>
</dbReference>
<evidence type="ECO:0000256" key="1">
    <source>
        <dbReference type="ARBA" id="ARBA00004651"/>
    </source>
</evidence>
<name>A0A922PW10_9LACO</name>
<feature type="transmembrane region" description="Helical" evidence="8">
    <location>
        <begin position="89"/>
        <end position="113"/>
    </location>
</feature>
<feature type="domain" description="ABC transmembrane type-1" evidence="9">
    <location>
        <begin position="331"/>
        <end position="519"/>
    </location>
</feature>
<dbReference type="Gene3D" id="1.10.3720.10">
    <property type="entry name" value="MetI-like"/>
    <property type="match status" value="2"/>
</dbReference>
<feature type="transmembrane region" description="Helical" evidence="8">
    <location>
        <begin position="501"/>
        <end position="522"/>
    </location>
</feature>
<evidence type="ECO:0000259" key="9">
    <source>
        <dbReference type="PROSITE" id="PS50928"/>
    </source>
</evidence>
<dbReference type="GO" id="GO:0055085">
    <property type="term" value="P:transmembrane transport"/>
    <property type="evidence" value="ECO:0007669"/>
    <property type="project" value="InterPro"/>
</dbReference>
<proteinExistence type="inferred from homology"/>
<evidence type="ECO:0000256" key="3">
    <source>
        <dbReference type="ARBA" id="ARBA00022448"/>
    </source>
</evidence>
<dbReference type="PANTHER" id="PTHR43848:SF2">
    <property type="entry name" value="PUTRESCINE TRANSPORT SYSTEM PERMEASE PROTEIN POTI"/>
    <property type="match status" value="1"/>
</dbReference>
<accession>A0A922PW10</accession>
<keyword evidence="3 8" id="KW-0813">Transport</keyword>
<feature type="transmembrane region" description="Helical" evidence="8">
    <location>
        <begin position="447"/>
        <end position="468"/>
    </location>
</feature>
<protein>
    <submittedName>
        <fullName evidence="10">ABC transporter, permease protein</fullName>
    </submittedName>
</protein>
<dbReference type="InterPro" id="IPR035906">
    <property type="entry name" value="MetI-like_sf"/>
</dbReference>
<dbReference type="AlphaFoldDB" id="A0A922PW10"/>
<feature type="transmembrane region" description="Helical" evidence="8">
    <location>
        <begin position="236"/>
        <end position="258"/>
    </location>
</feature>
<evidence type="ECO:0000256" key="6">
    <source>
        <dbReference type="ARBA" id="ARBA00022989"/>
    </source>
</evidence>
<keyword evidence="5 8" id="KW-0812">Transmembrane</keyword>
<dbReference type="InterPro" id="IPR051789">
    <property type="entry name" value="Bact_Polyamine_Transport"/>
</dbReference>
<feature type="transmembrane region" description="Helical" evidence="8">
    <location>
        <begin position="60"/>
        <end position="82"/>
    </location>
</feature>
<sequence length="541" mass="60139">MRQKVIFTVPYALWILLFVIAPLVLIFYQSFFNIDGQVTLGNYATYLTSGVYLKMTLNSVWYAFLITLVTLVISYPTAYVLNHLPNRQFWLLLVILPTWINLLLKTYAFIGLFSRTGTVNQFLQFVGLGSHQLLFTDASFMFVAAYIEIPFMVLPIFNSLAEINPSLINASKDLGASQWQTFTKVVWPLSLPGVKAGIQAVFIPSLSLFMITRLIGGNRVITLGTAIEEHFLTTQNWGMGSTIGVILILAMFIVMFVTGEGRQKGGTALMKKHRFTWGGLYLALVFVILYAPILYLMIFSFSAGKTMEKYHGFSFQHYTDLFADSRMITIVINTLIVALLASLIATIIGTMGALVIKDSRGTWRNSLLSLNNVLMVSPDVIIGASFLIFFTVLGIRLGFVSVLLSHIAFCIPIVVLMVLPKLNELSPTLVDAAYDLGASRWQTLSRVILPAIAPGIFAGYFMALTYSLDDFAVTFFVTGNGFSTLSVEIYSRARQGINLEINALSTLMFIVSLLLVVGYYFISKHSGRRNRIVAVKEGDAQ</sequence>
<reference evidence="10 11" key="1">
    <citation type="journal article" date="2015" name="Genome Announc.">
        <title>Expanding the biotechnology potential of lactobacilli through comparative genomics of 213 strains and associated genera.</title>
        <authorList>
            <person name="Sun Z."/>
            <person name="Harris H.M."/>
            <person name="McCann A."/>
            <person name="Guo C."/>
            <person name="Argimon S."/>
            <person name="Zhang W."/>
            <person name="Yang X."/>
            <person name="Jeffery I.B."/>
            <person name="Cooney J.C."/>
            <person name="Kagawa T.F."/>
            <person name="Liu W."/>
            <person name="Song Y."/>
            <person name="Salvetti E."/>
            <person name="Wrobel A."/>
            <person name="Rasinkangas P."/>
            <person name="Parkhill J."/>
            <person name="Rea M.C."/>
            <person name="O'Sullivan O."/>
            <person name="Ritari J."/>
            <person name="Douillard F.P."/>
            <person name="Paul Ross R."/>
            <person name="Yang R."/>
            <person name="Briner A.E."/>
            <person name="Felis G.E."/>
            <person name="de Vos W.M."/>
            <person name="Barrangou R."/>
            <person name="Klaenhammer T.R."/>
            <person name="Caufield P.W."/>
            <person name="Cui Y."/>
            <person name="Zhang H."/>
            <person name="O'Toole P.W."/>
        </authorList>
    </citation>
    <scope>NUCLEOTIDE SEQUENCE [LARGE SCALE GENOMIC DNA]</scope>
    <source>
        <strain evidence="10 11">DSM 8475</strain>
    </source>
</reference>
<keyword evidence="7 8" id="KW-0472">Membrane</keyword>
<comment type="subcellular location">
    <subcellularLocation>
        <location evidence="1 8">Cell membrane</location>
        <topology evidence="1 8">Multi-pass membrane protein</topology>
    </subcellularLocation>
</comment>
<feature type="transmembrane region" description="Helical" evidence="8">
    <location>
        <begin position="279"/>
        <end position="301"/>
    </location>
</feature>
<evidence type="ECO:0000256" key="8">
    <source>
        <dbReference type="RuleBase" id="RU363032"/>
    </source>
</evidence>
<organism evidence="10 11">
    <name type="scientific">Limosilactobacillus pontis DSM 8475</name>
    <dbReference type="NCBI Taxonomy" id="1423794"/>
    <lineage>
        <taxon>Bacteria</taxon>
        <taxon>Bacillati</taxon>
        <taxon>Bacillota</taxon>
        <taxon>Bacilli</taxon>
        <taxon>Lactobacillales</taxon>
        <taxon>Lactobacillaceae</taxon>
        <taxon>Limosilactobacillus</taxon>
    </lineage>
</organism>